<dbReference type="SMART" id="SM00232">
    <property type="entry name" value="JAB_MPN"/>
    <property type="match status" value="1"/>
</dbReference>
<dbReference type="PROSITE" id="PS51192">
    <property type="entry name" value="HELICASE_ATP_BIND_1"/>
    <property type="match status" value="1"/>
</dbReference>
<feature type="compositionally biased region" description="Polar residues" evidence="8">
    <location>
        <begin position="1034"/>
        <end position="1043"/>
    </location>
</feature>
<dbReference type="CDD" id="cd08069">
    <property type="entry name" value="MPN_RPN11_CSN5"/>
    <property type="match status" value="1"/>
</dbReference>
<dbReference type="GO" id="GO:0008237">
    <property type="term" value="F:metallopeptidase activity"/>
    <property type="evidence" value="ECO:0007669"/>
    <property type="project" value="UniProtKB-KW"/>
</dbReference>
<dbReference type="InterPro" id="IPR037518">
    <property type="entry name" value="MPN"/>
</dbReference>
<dbReference type="GO" id="GO:0006508">
    <property type="term" value="P:proteolysis"/>
    <property type="evidence" value="ECO:0007669"/>
    <property type="project" value="UniProtKB-KW"/>
</dbReference>
<dbReference type="InterPro" id="IPR000330">
    <property type="entry name" value="SNF2_N"/>
</dbReference>
<evidence type="ECO:0000256" key="6">
    <source>
        <dbReference type="ARBA" id="ARBA00023049"/>
    </source>
</evidence>
<feature type="region of interest" description="Disordered" evidence="8">
    <location>
        <begin position="349"/>
        <end position="380"/>
    </location>
</feature>
<name>A0A8J4TE53_9TREM</name>
<feature type="region of interest" description="Disordered" evidence="8">
    <location>
        <begin position="1021"/>
        <end position="1043"/>
    </location>
</feature>
<dbReference type="Gene3D" id="3.40.140.10">
    <property type="entry name" value="Cytidine Deaminase, domain 2"/>
    <property type="match status" value="1"/>
</dbReference>
<evidence type="ECO:0000313" key="12">
    <source>
        <dbReference type="EMBL" id="KAF5400122.1"/>
    </source>
</evidence>
<feature type="region of interest" description="Disordered" evidence="8">
    <location>
        <begin position="15"/>
        <end position="34"/>
    </location>
</feature>
<keyword evidence="3" id="KW-0479">Metal-binding</keyword>
<feature type="domain" description="MPN" evidence="9">
    <location>
        <begin position="21"/>
        <end position="156"/>
    </location>
</feature>
<dbReference type="PANTHER" id="PTHR45766:SF6">
    <property type="entry name" value="SWI_SNF-RELATED MATRIX-ASSOCIATED ACTIN-DEPENDENT REGULATOR OF CHROMATIN SUBFAMILY A-LIKE PROTEIN 1"/>
    <property type="match status" value="1"/>
</dbReference>
<keyword evidence="2" id="KW-0645">Protease</keyword>
<evidence type="ECO:0000313" key="13">
    <source>
        <dbReference type="Proteomes" id="UP000748531"/>
    </source>
</evidence>
<dbReference type="GO" id="GO:0043596">
    <property type="term" value="C:nuclear replication fork"/>
    <property type="evidence" value="ECO:0007669"/>
    <property type="project" value="TreeGrafter"/>
</dbReference>
<dbReference type="SUPFAM" id="SSF52540">
    <property type="entry name" value="P-loop containing nucleoside triphosphate hydrolases"/>
    <property type="match status" value="2"/>
</dbReference>
<dbReference type="PROSITE" id="PS50249">
    <property type="entry name" value="MPN"/>
    <property type="match status" value="1"/>
</dbReference>
<keyword evidence="4" id="KW-0378">Hydrolase</keyword>
<dbReference type="CDD" id="cd18010">
    <property type="entry name" value="DEXHc_HARP_SMARCAL1"/>
    <property type="match status" value="1"/>
</dbReference>
<evidence type="ECO:0000259" key="11">
    <source>
        <dbReference type="PROSITE" id="PS51194"/>
    </source>
</evidence>
<evidence type="ECO:0000259" key="10">
    <source>
        <dbReference type="PROSITE" id="PS51192"/>
    </source>
</evidence>
<evidence type="ECO:0000256" key="5">
    <source>
        <dbReference type="ARBA" id="ARBA00022833"/>
    </source>
</evidence>
<dbReference type="EMBL" id="LUCH01003452">
    <property type="protein sequence ID" value="KAF5400122.1"/>
    <property type="molecule type" value="Genomic_DNA"/>
</dbReference>
<dbReference type="GO" id="GO:0031297">
    <property type="term" value="P:replication fork processing"/>
    <property type="evidence" value="ECO:0007669"/>
    <property type="project" value="TreeGrafter"/>
</dbReference>
<keyword evidence="7" id="KW-0539">Nucleus</keyword>
<dbReference type="GO" id="GO:0006281">
    <property type="term" value="P:DNA repair"/>
    <property type="evidence" value="ECO:0007669"/>
    <property type="project" value="TreeGrafter"/>
</dbReference>
<protein>
    <recommendedName>
        <fullName evidence="14">26S proteasome regulatory subunit RPN11</fullName>
    </recommendedName>
</protein>
<dbReference type="InterPro" id="IPR001650">
    <property type="entry name" value="Helicase_C-like"/>
</dbReference>
<dbReference type="OrthoDB" id="605656at2759"/>
<dbReference type="InterPro" id="IPR010003">
    <property type="entry name" value="HARP_dom"/>
</dbReference>
<dbReference type="InterPro" id="IPR000555">
    <property type="entry name" value="JAMM/MPN+_dom"/>
</dbReference>
<dbReference type="SUPFAM" id="SSF102712">
    <property type="entry name" value="JAB1/MPN domain"/>
    <property type="match status" value="1"/>
</dbReference>
<feature type="compositionally biased region" description="Polar residues" evidence="8">
    <location>
        <begin position="365"/>
        <end position="379"/>
    </location>
</feature>
<dbReference type="Gene3D" id="3.40.50.10810">
    <property type="entry name" value="Tandem AAA-ATPase domain"/>
    <property type="match status" value="1"/>
</dbReference>
<dbReference type="FunFam" id="3.40.140.10:FF:000026">
    <property type="entry name" value="26S proteasome non-ATPase regulatory subunit 14"/>
    <property type="match status" value="1"/>
</dbReference>
<dbReference type="Proteomes" id="UP000748531">
    <property type="component" value="Unassembled WGS sequence"/>
</dbReference>
<accession>A0A8J4TE53</accession>
<gene>
    <name evidence="12" type="ORF">PHET_06861</name>
</gene>
<dbReference type="Gene3D" id="3.40.50.300">
    <property type="entry name" value="P-loop containing nucleotide triphosphate hydrolases"/>
    <property type="match status" value="1"/>
</dbReference>
<evidence type="ECO:0000256" key="3">
    <source>
        <dbReference type="ARBA" id="ARBA00022723"/>
    </source>
</evidence>
<comment type="caution">
    <text evidence="12">The sequence shown here is derived from an EMBL/GenBank/DDBJ whole genome shotgun (WGS) entry which is preliminary data.</text>
</comment>
<dbReference type="InterPro" id="IPR027417">
    <property type="entry name" value="P-loop_NTPase"/>
</dbReference>
<dbReference type="InterPro" id="IPR038718">
    <property type="entry name" value="SNF2-like_sf"/>
</dbReference>
<keyword evidence="13" id="KW-1185">Reference proteome</keyword>
<keyword evidence="5" id="KW-0862">Zinc</keyword>
<evidence type="ECO:0000256" key="8">
    <source>
        <dbReference type="SAM" id="MobiDB-lite"/>
    </source>
</evidence>
<dbReference type="PANTHER" id="PTHR45766">
    <property type="entry name" value="DNA ANNEALING HELICASE AND ENDONUCLEASE ZRANB3 FAMILY MEMBER"/>
    <property type="match status" value="1"/>
</dbReference>
<evidence type="ECO:0000256" key="4">
    <source>
        <dbReference type="ARBA" id="ARBA00022801"/>
    </source>
</evidence>
<dbReference type="InterPro" id="IPR049730">
    <property type="entry name" value="SNF2/RAD54-like_C"/>
</dbReference>
<dbReference type="GO" id="GO:0046872">
    <property type="term" value="F:metal ion binding"/>
    <property type="evidence" value="ECO:0007669"/>
    <property type="project" value="UniProtKB-KW"/>
</dbReference>
<dbReference type="PROSITE" id="PS51194">
    <property type="entry name" value="HELICASE_CTER"/>
    <property type="match status" value="1"/>
</dbReference>
<dbReference type="SMART" id="SM00490">
    <property type="entry name" value="HELICc"/>
    <property type="match status" value="1"/>
</dbReference>
<dbReference type="Pfam" id="PF23594">
    <property type="entry name" value="RPN11_C"/>
    <property type="match status" value="1"/>
</dbReference>
<dbReference type="InterPro" id="IPR014001">
    <property type="entry name" value="Helicase_ATP-bd"/>
</dbReference>
<evidence type="ECO:0000259" key="9">
    <source>
        <dbReference type="PROSITE" id="PS50249"/>
    </source>
</evidence>
<dbReference type="SMART" id="SM00487">
    <property type="entry name" value="DEXDc"/>
    <property type="match status" value="1"/>
</dbReference>
<evidence type="ECO:0000256" key="7">
    <source>
        <dbReference type="ARBA" id="ARBA00023242"/>
    </source>
</evidence>
<evidence type="ECO:0000256" key="2">
    <source>
        <dbReference type="ARBA" id="ARBA00022670"/>
    </source>
</evidence>
<sequence length="1097" mass="120922">MDRILRLSANGLAALGQPSTQPTDGPVPDSAEQHGRAGVPMEVMGLMLGEFVDDYTVTVVDVFAMPQSGTGISVEAVDPVFQAKMLDMLKQTGRPEMVVGWYHSHPGFGCWLSGVDMNTQQSFEALSDRAVAVVVDPIQSVKGKVVIDAFRLINPNLLITNQEPRQTTSNVGHLNKPSIQALIHGLNRQYYSLPINYRKNQWETKMLMDLNKNTWKDGLSLADYDTHCTTNHKTLTGMLDLIKAYYKSLEEEEKMTPEQLVVKNVGRMDPKRHLGENVEGLMTSNIAQCISQDITRPPLVPRVNEYNLNVTSGLDIKTPMCPKECGIRMPSSTRTSILTSNSSHSVVGACSSTVPLKGPPGRTRGMQQTTKSRPNSHSVPVSAPCHSYAPSIHVTCTLSSRTTFDVIAPYHAALSELYKCLSTRQYNSSTRKWSFGLRDYKEFVRQAKTIPGVVLDGLPSAVLKTFKSAFSDEFPQPDVKRPSESILADCLPEDLIRALLPFQREGVSLGLARSGRILLADDMGLGKTVQSLALAAVYRSDWPLLIVAPSSVRFAWREQCLHWLGGPLRLSSNNILVVTSGRDLDGINQYTNRAVMVISYDLMTKHVEQLRSCHFGTVIMDESHFLKNSKAARTKAALPLLKAAKRVLLLSGTPAVSRPAELYPQICGIAPNLFSGGFHEFGLRYCAAKECPWGWDYTGCSNMSELQLILEESIMIRRIKADVLNQLPPKRRELIVLDPNLIKAGRLKRHAKAMTTSDLSSDAKRAAMLQYFHETASVKLPALQQYVLDLIEVGRKFLIFAHHTEVMDALSNLLTEKSVDFIRIDGRTNSEQRSVVCEKFQQEENCLVALLSITAAGTGISLTAANLVVFAELFWNPGALVQAEDRAYRIGQRDSVLVRYLLAEGTADDYIWSLIEKKLDVLSKAGLNRETFRTADTMRLGASSSIQQSILDYVESEFMCETVPDDTVVAVSSPVFEHDTVAGSTAPPTKRSKVTNLFSSSFTLSTPSPDVSQCSGRILVSNTPEASPDKEHPQTSSVEHSSSLAPAVCRSKMLMGTEDETIVLEDDDTLLLEAAEAAEVAWLTEGLLNETDTDQFS</sequence>
<dbReference type="Pfam" id="PF01398">
    <property type="entry name" value="JAB"/>
    <property type="match status" value="1"/>
</dbReference>
<evidence type="ECO:0008006" key="14">
    <source>
        <dbReference type="Google" id="ProtNLM"/>
    </source>
</evidence>
<dbReference type="Pfam" id="PF00271">
    <property type="entry name" value="Helicase_C"/>
    <property type="match status" value="1"/>
</dbReference>
<reference evidence="12" key="1">
    <citation type="submission" date="2019-05" db="EMBL/GenBank/DDBJ databases">
        <title>Annotation for the trematode Paragonimus heterotremus.</title>
        <authorList>
            <person name="Choi Y.-J."/>
        </authorList>
    </citation>
    <scope>NUCLEOTIDE SEQUENCE</scope>
    <source>
        <strain evidence="12">LC</strain>
    </source>
</reference>
<comment type="subcellular location">
    <subcellularLocation>
        <location evidence="1">Nucleus</location>
    </subcellularLocation>
</comment>
<proteinExistence type="predicted"/>
<evidence type="ECO:0000256" key="1">
    <source>
        <dbReference type="ARBA" id="ARBA00004123"/>
    </source>
</evidence>
<dbReference type="GO" id="GO:0005524">
    <property type="term" value="F:ATP binding"/>
    <property type="evidence" value="ECO:0007669"/>
    <property type="project" value="InterPro"/>
</dbReference>
<keyword evidence="6" id="KW-0482">Metalloprotease</keyword>
<dbReference type="FunFam" id="3.40.50.300:FF:003021">
    <property type="entry name" value="Uncharacterized protein (Fragment)"/>
    <property type="match status" value="1"/>
</dbReference>
<feature type="domain" description="Helicase C-terminal" evidence="11">
    <location>
        <begin position="782"/>
        <end position="939"/>
    </location>
</feature>
<dbReference type="Pfam" id="PF00176">
    <property type="entry name" value="SNF2-rel_dom"/>
    <property type="match status" value="1"/>
</dbReference>
<feature type="domain" description="Helicase ATP-binding" evidence="10">
    <location>
        <begin position="508"/>
        <end position="672"/>
    </location>
</feature>
<dbReference type="Pfam" id="PF07443">
    <property type="entry name" value="HARP"/>
    <property type="match status" value="1"/>
</dbReference>
<dbReference type="InterPro" id="IPR056263">
    <property type="entry name" value="RPN11_C"/>
</dbReference>
<dbReference type="CDD" id="cd18793">
    <property type="entry name" value="SF2_C_SNF"/>
    <property type="match status" value="1"/>
</dbReference>
<dbReference type="AlphaFoldDB" id="A0A8J4TE53"/>
<organism evidence="12 13">
    <name type="scientific">Paragonimus heterotremus</name>
    <dbReference type="NCBI Taxonomy" id="100268"/>
    <lineage>
        <taxon>Eukaryota</taxon>
        <taxon>Metazoa</taxon>
        <taxon>Spiralia</taxon>
        <taxon>Lophotrochozoa</taxon>
        <taxon>Platyhelminthes</taxon>
        <taxon>Trematoda</taxon>
        <taxon>Digenea</taxon>
        <taxon>Plagiorchiida</taxon>
        <taxon>Troglotremata</taxon>
        <taxon>Troglotrematidae</taxon>
        <taxon>Paragonimus</taxon>
    </lineage>
</organism>